<sequence>MTLPRREAAKGPLRDYLDSRMDHARRAGDPAIEEPAKEIVAAVRRLLKTEDGELFMEFLSVATTEFGLDPRIDACALAALNAQSLIAHDLRRIVNDENYLGQPQPSSRTGRRNRGG</sequence>
<accession>A0ABQ4NH52</accession>
<name>A0ABQ4NH52_9RHOB</name>
<reference evidence="2 3" key="1">
    <citation type="submission" date="2021-05" db="EMBL/GenBank/DDBJ databases">
        <title>Bacteria Genome sequencing.</title>
        <authorList>
            <person name="Takabe Y."/>
            <person name="Nakajima Y."/>
            <person name="Suzuki S."/>
            <person name="Shiozaki T."/>
        </authorList>
    </citation>
    <scope>NUCLEOTIDE SEQUENCE [LARGE SCALE GENOMIC DNA]</scope>
    <source>
        <strain evidence="2 3">AI_62</strain>
    </source>
</reference>
<evidence type="ECO:0000313" key="2">
    <source>
        <dbReference type="EMBL" id="GIT93753.1"/>
    </source>
</evidence>
<gene>
    <name evidence="2" type="ORF">JANAI62_03760</name>
</gene>
<feature type="region of interest" description="Disordered" evidence="1">
    <location>
        <begin position="96"/>
        <end position="116"/>
    </location>
</feature>
<protein>
    <submittedName>
        <fullName evidence="2">Uncharacterized protein</fullName>
    </submittedName>
</protein>
<evidence type="ECO:0000313" key="3">
    <source>
        <dbReference type="Proteomes" id="UP000786693"/>
    </source>
</evidence>
<dbReference type="EMBL" id="BPFH01000001">
    <property type="protein sequence ID" value="GIT93753.1"/>
    <property type="molecule type" value="Genomic_DNA"/>
</dbReference>
<proteinExistence type="predicted"/>
<comment type="caution">
    <text evidence="2">The sequence shown here is derived from an EMBL/GenBank/DDBJ whole genome shotgun (WGS) entry which is preliminary data.</text>
</comment>
<evidence type="ECO:0000256" key="1">
    <source>
        <dbReference type="SAM" id="MobiDB-lite"/>
    </source>
</evidence>
<keyword evidence="3" id="KW-1185">Reference proteome</keyword>
<organism evidence="2 3">
    <name type="scientific">Jannaschia pagri</name>
    <dbReference type="NCBI Taxonomy" id="2829797"/>
    <lineage>
        <taxon>Bacteria</taxon>
        <taxon>Pseudomonadati</taxon>
        <taxon>Pseudomonadota</taxon>
        <taxon>Alphaproteobacteria</taxon>
        <taxon>Rhodobacterales</taxon>
        <taxon>Roseobacteraceae</taxon>
        <taxon>Jannaschia</taxon>
    </lineage>
</organism>
<dbReference type="Proteomes" id="UP000786693">
    <property type="component" value="Unassembled WGS sequence"/>
</dbReference>